<comment type="caution">
    <text evidence="2">The sequence shown here is derived from an EMBL/GenBank/DDBJ whole genome shotgun (WGS) entry which is preliminary data.</text>
</comment>
<accession>A0ABP6QFY7</accession>
<proteinExistence type="predicted"/>
<keyword evidence="1" id="KW-1133">Transmembrane helix</keyword>
<dbReference type="EMBL" id="BAAAUV010000011">
    <property type="protein sequence ID" value="GAA3219913.1"/>
    <property type="molecule type" value="Genomic_DNA"/>
</dbReference>
<reference evidence="3" key="1">
    <citation type="journal article" date="2019" name="Int. J. Syst. Evol. Microbiol.">
        <title>The Global Catalogue of Microorganisms (GCM) 10K type strain sequencing project: providing services to taxonomists for standard genome sequencing and annotation.</title>
        <authorList>
            <consortium name="The Broad Institute Genomics Platform"/>
            <consortium name="The Broad Institute Genome Sequencing Center for Infectious Disease"/>
            <person name="Wu L."/>
            <person name="Ma J."/>
        </authorList>
    </citation>
    <scope>NUCLEOTIDE SEQUENCE [LARGE SCALE GENOMIC DNA]</scope>
    <source>
        <strain evidence="3">JCM 9377</strain>
    </source>
</reference>
<feature type="transmembrane region" description="Helical" evidence="1">
    <location>
        <begin position="58"/>
        <end position="78"/>
    </location>
</feature>
<sequence>MAVCTELHRIEEQCAASAREQEEIVRLWRIVNMLLCSAAVLASGVAGSLVLASAPVPMAAGGLGMGATLLMALVCVVAPARRAGRAALSAKSYGALRTQARQAWQVDLNGQAFGEARQTLHQLTDRWDRVNDLALPTPRWARRRAEEEIMSTSVEEVMVGRMNDVLSIFPVQA</sequence>
<dbReference type="NCBIfam" id="NF033632">
    <property type="entry name" value="SLATT_4"/>
    <property type="match status" value="1"/>
</dbReference>
<keyword evidence="1" id="KW-0472">Membrane</keyword>
<evidence type="ECO:0000313" key="3">
    <source>
        <dbReference type="Proteomes" id="UP001501237"/>
    </source>
</evidence>
<evidence type="ECO:0000256" key="1">
    <source>
        <dbReference type="SAM" id="Phobius"/>
    </source>
</evidence>
<protein>
    <recommendedName>
        <fullName evidence="4">SMODS and SLOG-associating 2TM effector domain-containing protein</fullName>
    </recommendedName>
</protein>
<dbReference type="Proteomes" id="UP001501237">
    <property type="component" value="Unassembled WGS sequence"/>
</dbReference>
<keyword evidence="3" id="KW-1185">Reference proteome</keyword>
<feature type="transmembrane region" description="Helical" evidence="1">
    <location>
        <begin position="30"/>
        <end position="52"/>
    </location>
</feature>
<gene>
    <name evidence="2" type="ORF">GCM10010468_44190</name>
</gene>
<evidence type="ECO:0008006" key="4">
    <source>
        <dbReference type="Google" id="ProtNLM"/>
    </source>
</evidence>
<keyword evidence="1" id="KW-0812">Transmembrane</keyword>
<name>A0ABP6QFY7_9ACTN</name>
<organism evidence="2 3">
    <name type="scientific">Actinocorallia longicatena</name>
    <dbReference type="NCBI Taxonomy" id="111803"/>
    <lineage>
        <taxon>Bacteria</taxon>
        <taxon>Bacillati</taxon>
        <taxon>Actinomycetota</taxon>
        <taxon>Actinomycetes</taxon>
        <taxon>Streptosporangiales</taxon>
        <taxon>Thermomonosporaceae</taxon>
        <taxon>Actinocorallia</taxon>
    </lineage>
</organism>
<evidence type="ECO:0000313" key="2">
    <source>
        <dbReference type="EMBL" id="GAA3219913.1"/>
    </source>
</evidence>